<accession>S9QC87</accession>
<protein>
    <submittedName>
        <fullName evidence="1">Uncharacterized protein</fullName>
    </submittedName>
</protein>
<gene>
    <name evidence="1" type="ORF">thalar_03272</name>
</gene>
<evidence type="ECO:0000313" key="2">
    <source>
        <dbReference type="Proteomes" id="UP000015351"/>
    </source>
</evidence>
<sequence length="38" mass="4234">MIRKPSFATNALAMAGLVFPPTTHANPQIFAFNQSWKE</sequence>
<proteinExistence type="predicted"/>
<dbReference type="Proteomes" id="UP000015351">
    <property type="component" value="Unassembled WGS sequence"/>
</dbReference>
<name>S9QC87_9RHOB</name>
<comment type="caution">
    <text evidence="1">The sequence shown here is derived from an EMBL/GenBank/DDBJ whole genome shotgun (WGS) entry which is preliminary data.</text>
</comment>
<evidence type="ECO:0000313" key="1">
    <source>
        <dbReference type="EMBL" id="EPX77547.1"/>
    </source>
</evidence>
<dbReference type="STRING" id="1123360.thalar_03272"/>
<dbReference type="EMBL" id="AONI01000015">
    <property type="protein sequence ID" value="EPX77547.1"/>
    <property type="molecule type" value="Genomic_DNA"/>
</dbReference>
<keyword evidence="2" id="KW-1185">Reference proteome</keyword>
<reference evidence="2" key="1">
    <citation type="journal article" date="2013" name="Stand. Genomic Sci.">
        <title>Genome sequence of the Litoreibacter arenae type strain (DSM 19593(T)), a member of the Roseobacter clade isolated from sea sand.</title>
        <authorList>
            <person name="Riedel T."/>
            <person name="Fiebig A."/>
            <person name="Petersen J."/>
            <person name="Gronow S."/>
            <person name="Kyrpides N.C."/>
            <person name="Goker M."/>
            <person name="Klenk H.P."/>
        </authorList>
    </citation>
    <scope>NUCLEOTIDE SEQUENCE [LARGE SCALE GENOMIC DNA]</scope>
    <source>
        <strain evidence="2">DSM 19593</strain>
    </source>
</reference>
<dbReference type="AlphaFoldDB" id="S9QC87"/>
<dbReference type="HOGENOM" id="CLU_3329690_0_0_5"/>
<organism evidence="1 2">
    <name type="scientific">Litoreibacter arenae DSM 19593</name>
    <dbReference type="NCBI Taxonomy" id="1123360"/>
    <lineage>
        <taxon>Bacteria</taxon>
        <taxon>Pseudomonadati</taxon>
        <taxon>Pseudomonadota</taxon>
        <taxon>Alphaproteobacteria</taxon>
        <taxon>Rhodobacterales</taxon>
        <taxon>Roseobacteraceae</taxon>
        <taxon>Litoreibacter</taxon>
    </lineage>
</organism>